<gene>
    <name evidence="5 7" type="primary">coaE</name>
    <name evidence="7" type="ORF">H9850_11205</name>
</gene>
<keyword evidence="3 5" id="KW-0067">ATP-binding</keyword>
<dbReference type="Pfam" id="PF01121">
    <property type="entry name" value="CoaE"/>
    <property type="match status" value="2"/>
</dbReference>
<proteinExistence type="inferred from homology"/>
<dbReference type="InterPro" id="IPR001977">
    <property type="entry name" value="Depp_CoAkinase"/>
</dbReference>
<dbReference type="GO" id="GO:0005737">
    <property type="term" value="C:cytoplasm"/>
    <property type="evidence" value="ECO:0007669"/>
    <property type="project" value="UniProtKB-SubCell"/>
</dbReference>
<comment type="caution">
    <text evidence="7">The sequence shown here is derived from an EMBL/GenBank/DDBJ whole genome shotgun (WGS) entry which is preliminary data.</text>
</comment>
<dbReference type="GO" id="GO:0004140">
    <property type="term" value="F:dephospho-CoA kinase activity"/>
    <property type="evidence" value="ECO:0007669"/>
    <property type="project" value="UniProtKB-UniRule"/>
</dbReference>
<dbReference type="InterPro" id="IPR027417">
    <property type="entry name" value="P-loop_NTPase"/>
</dbReference>
<accession>A0A9D2B1U0</accession>
<dbReference type="AlphaFoldDB" id="A0A9D2B1U0"/>
<comment type="subcellular location">
    <subcellularLocation>
        <location evidence="5">Cytoplasm</location>
    </subcellularLocation>
</comment>
<keyword evidence="5" id="KW-0963">Cytoplasm</keyword>
<evidence type="ECO:0000256" key="5">
    <source>
        <dbReference type="HAMAP-Rule" id="MF_00376"/>
    </source>
</evidence>
<comment type="function">
    <text evidence="5">Catalyzes the phosphorylation of the 3'-hydroxyl group of dephosphocoenzyme A to form coenzyme A.</text>
</comment>
<keyword evidence="2 5" id="KW-0547">Nucleotide-binding</keyword>
<evidence type="ECO:0000256" key="6">
    <source>
        <dbReference type="NCBIfam" id="TIGR00152"/>
    </source>
</evidence>
<protein>
    <recommendedName>
        <fullName evidence="5 6">Dephospho-CoA kinase</fullName>
        <ecNumber evidence="5 6">2.7.1.24</ecNumber>
    </recommendedName>
    <alternativeName>
        <fullName evidence="5">Dephosphocoenzyme A kinase</fullName>
    </alternativeName>
</protein>
<evidence type="ECO:0000313" key="7">
    <source>
        <dbReference type="EMBL" id="HIX58015.1"/>
    </source>
</evidence>
<dbReference type="NCBIfam" id="TIGR00152">
    <property type="entry name" value="dephospho-CoA kinase"/>
    <property type="match status" value="1"/>
</dbReference>
<reference evidence="7" key="1">
    <citation type="journal article" date="2021" name="PeerJ">
        <title>Extensive microbial diversity within the chicken gut microbiome revealed by metagenomics and culture.</title>
        <authorList>
            <person name="Gilroy R."/>
            <person name="Ravi A."/>
            <person name="Getino M."/>
            <person name="Pursley I."/>
            <person name="Horton D.L."/>
            <person name="Alikhan N.F."/>
            <person name="Baker D."/>
            <person name="Gharbi K."/>
            <person name="Hall N."/>
            <person name="Watson M."/>
            <person name="Adriaenssens E.M."/>
            <person name="Foster-Nyarko E."/>
            <person name="Jarju S."/>
            <person name="Secka A."/>
            <person name="Antonio M."/>
            <person name="Oren A."/>
            <person name="Chaudhuri R.R."/>
            <person name="La Ragione R."/>
            <person name="Hildebrand F."/>
            <person name="Pallen M.J."/>
        </authorList>
    </citation>
    <scope>NUCLEOTIDE SEQUENCE</scope>
    <source>
        <strain evidence="7">USASDec5-558</strain>
    </source>
</reference>
<dbReference type="SUPFAM" id="SSF52540">
    <property type="entry name" value="P-loop containing nucleoside triphosphate hydrolases"/>
    <property type="match status" value="1"/>
</dbReference>
<comment type="similarity">
    <text evidence="1 5">Belongs to the CoaE family.</text>
</comment>
<dbReference type="Gene3D" id="3.40.50.300">
    <property type="entry name" value="P-loop containing nucleotide triphosphate hydrolases"/>
    <property type="match status" value="1"/>
</dbReference>
<dbReference type="GO" id="GO:0005524">
    <property type="term" value="F:ATP binding"/>
    <property type="evidence" value="ECO:0007669"/>
    <property type="project" value="UniProtKB-UniRule"/>
</dbReference>
<dbReference type="PANTHER" id="PTHR10695">
    <property type="entry name" value="DEPHOSPHO-COA KINASE-RELATED"/>
    <property type="match status" value="1"/>
</dbReference>
<dbReference type="CDD" id="cd02022">
    <property type="entry name" value="DPCK"/>
    <property type="match status" value="1"/>
</dbReference>
<dbReference type="HAMAP" id="MF_00376">
    <property type="entry name" value="Dephospho_CoA_kinase"/>
    <property type="match status" value="1"/>
</dbReference>
<organism evidence="7 8">
    <name type="scientific">Candidatus Anaerobiospirillum pullistercoris</name>
    <dbReference type="NCBI Taxonomy" id="2838452"/>
    <lineage>
        <taxon>Bacteria</taxon>
        <taxon>Pseudomonadati</taxon>
        <taxon>Pseudomonadota</taxon>
        <taxon>Gammaproteobacteria</taxon>
        <taxon>Aeromonadales</taxon>
        <taxon>Succinivibrionaceae</taxon>
        <taxon>Anaerobiospirillum</taxon>
    </lineage>
</organism>
<reference evidence="7" key="2">
    <citation type="submission" date="2021-04" db="EMBL/GenBank/DDBJ databases">
        <authorList>
            <person name="Gilroy R."/>
        </authorList>
    </citation>
    <scope>NUCLEOTIDE SEQUENCE</scope>
    <source>
        <strain evidence="7">USASDec5-558</strain>
    </source>
</reference>
<evidence type="ECO:0000256" key="3">
    <source>
        <dbReference type="ARBA" id="ARBA00022840"/>
    </source>
</evidence>
<evidence type="ECO:0000256" key="2">
    <source>
        <dbReference type="ARBA" id="ARBA00022741"/>
    </source>
</evidence>
<comment type="pathway">
    <text evidence="5">Cofactor biosynthesis; coenzyme A biosynthesis; CoA from (R)-pantothenate: step 5/5.</text>
</comment>
<dbReference type="Proteomes" id="UP000886829">
    <property type="component" value="Unassembled WGS sequence"/>
</dbReference>
<evidence type="ECO:0000256" key="4">
    <source>
        <dbReference type="ARBA" id="ARBA00022993"/>
    </source>
</evidence>
<dbReference type="PROSITE" id="PS51219">
    <property type="entry name" value="DPCK"/>
    <property type="match status" value="1"/>
</dbReference>
<keyword evidence="5 7" id="KW-0808">Transferase</keyword>
<dbReference type="EMBL" id="DXEV01000221">
    <property type="protein sequence ID" value="HIX58015.1"/>
    <property type="molecule type" value="Genomic_DNA"/>
</dbReference>
<sequence>MLRIGLTGSIACGKSFIARLFAVYGVRVIDSDLIAREVVLPQSPTLKALTSALGSEILTASGTLDRTYLRQLVFSDPQKLKTLNGIIHPAIRQRTEELCALCAQGQPLPPSYHQVCAQNRARHATARDHVLLEGREQAVVYGEDGVILNDSATPEAQDALHTPLDPSAVITEKLGVAPPYILIDIPLLFENHLEDMVDRILVVDAQPTTQLQRIMRRDHCSEEIARSIMAKQVSPEIRRAGADDLITTDRASIAEKRQHVLNLHRLYLNLASSKTQ</sequence>
<keyword evidence="5 7" id="KW-0418">Kinase</keyword>
<dbReference type="PANTHER" id="PTHR10695:SF46">
    <property type="entry name" value="BIFUNCTIONAL COENZYME A SYNTHASE-RELATED"/>
    <property type="match status" value="1"/>
</dbReference>
<dbReference type="EC" id="2.7.1.24" evidence="5 6"/>
<dbReference type="GO" id="GO:0015937">
    <property type="term" value="P:coenzyme A biosynthetic process"/>
    <property type="evidence" value="ECO:0007669"/>
    <property type="project" value="UniProtKB-UniRule"/>
</dbReference>
<evidence type="ECO:0000313" key="8">
    <source>
        <dbReference type="Proteomes" id="UP000886829"/>
    </source>
</evidence>
<name>A0A9D2B1U0_9GAMM</name>
<comment type="catalytic activity">
    <reaction evidence="5">
        <text>3'-dephospho-CoA + ATP = ADP + CoA + H(+)</text>
        <dbReference type="Rhea" id="RHEA:18245"/>
        <dbReference type="ChEBI" id="CHEBI:15378"/>
        <dbReference type="ChEBI" id="CHEBI:30616"/>
        <dbReference type="ChEBI" id="CHEBI:57287"/>
        <dbReference type="ChEBI" id="CHEBI:57328"/>
        <dbReference type="ChEBI" id="CHEBI:456216"/>
        <dbReference type="EC" id="2.7.1.24"/>
    </reaction>
</comment>
<keyword evidence="4 5" id="KW-0173">Coenzyme A biosynthesis</keyword>
<evidence type="ECO:0000256" key="1">
    <source>
        <dbReference type="ARBA" id="ARBA00009018"/>
    </source>
</evidence>
<feature type="binding site" evidence="5">
    <location>
        <begin position="11"/>
        <end position="16"/>
    </location>
    <ligand>
        <name>ATP</name>
        <dbReference type="ChEBI" id="CHEBI:30616"/>
    </ligand>
</feature>